<keyword evidence="7 8" id="KW-0472">Membrane</keyword>
<reference evidence="10" key="2">
    <citation type="submission" date="2021-10" db="EMBL/GenBank/DDBJ databases">
        <title>Phylogenomics reveals ancestral predisposition of the termite-cultivated fungus Termitomyces towards a domesticated lifestyle.</title>
        <authorList>
            <person name="Auxier B."/>
            <person name="Grum-Grzhimaylo A."/>
            <person name="Cardenas M.E."/>
            <person name="Lodge J.D."/>
            <person name="Laessoe T."/>
            <person name="Pedersen O."/>
            <person name="Smith M.E."/>
            <person name="Kuyper T.W."/>
            <person name="Franco-Molano E.A."/>
            <person name="Baroni T.J."/>
            <person name="Aanen D.K."/>
        </authorList>
    </citation>
    <scope>NUCLEOTIDE SEQUENCE</scope>
    <source>
        <strain evidence="10">AP01</strain>
        <tissue evidence="10">Mycelium</tissue>
    </source>
</reference>
<dbReference type="SUPFAM" id="SSF90123">
    <property type="entry name" value="ABC transporter transmembrane region"/>
    <property type="match status" value="1"/>
</dbReference>
<feature type="transmembrane region" description="Helical" evidence="8">
    <location>
        <begin position="12"/>
        <end position="35"/>
    </location>
</feature>
<dbReference type="SUPFAM" id="SSF52540">
    <property type="entry name" value="P-loop containing nucleoside triphosphate hydrolases"/>
    <property type="match status" value="1"/>
</dbReference>
<evidence type="ECO:0000256" key="3">
    <source>
        <dbReference type="ARBA" id="ARBA00022692"/>
    </source>
</evidence>
<evidence type="ECO:0000256" key="5">
    <source>
        <dbReference type="ARBA" id="ARBA00022840"/>
    </source>
</evidence>
<evidence type="ECO:0000256" key="2">
    <source>
        <dbReference type="ARBA" id="ARBA00022448"/>
    </source>
</evidence>
<dbReference type="Pfam" id="PF00005">
    <property type="entry name" value="ABC_tran"/>
    <property type="match status" value="1"/>
</dbReference>
<dbReference type="SMART" id="SM00382">
    <property type="entry name" value="AAA"/>
    <property type="match status" value="1"/>
</dbReference>
<feature type="domain" description="ABC transporter" evidence="9">
    <location>
        <begin position="143"/>
        <end position="401"/>
    </location>
</feature>
<dbReference type="InterPro" id="IPR027417">
    <property type="entry name" value="P-loop_NTPase"/>
</dbReference>
<dbReference type="PROSITE" id="PS50893">
    <property type="entry name" value="ABC_TRANSPORTER_2"/>
    <property type="match status" value="1"/>
</dbReference>
<evidence type="ECO:0000256" key="7">
    <source>
        <dbReference type="ARBA" id="ARBA00023136"/>
    </source>
</evidence>
<protein>
    <recommendedName>
        <fullName evidence="9">ABC transporter domain-containing protein</fullName>
    </recommendedName>
</protein>
<evidence type="ECO:0000256" key="6">
    <source>
        <dbReference type="ARBA" id="ARBA00022989"/>
    </source>
</evidence>
<dbReference type="AlphaFoldDB" id="A0A9P7GCI1"/>
<dbReference type="GO" id="GO:0005524">
    <property type="term" value="F:ATP binding"/>
    <property type="evidence" value="ECO:0007669"/>
    <property type="project" value="UniProtKB-KW"/>
</dbReference>
<dbReference type="OrthoDB" id="6500128at2759"/>
<dbReference type="PANTHER" id="PTHR24223">
    <property type="entry name" value="ATP-BINDING CASSETTE SUB-FAMILY C"/>
    <property type="match status" value="1"/>
</dbReference>
<keyword evidence="5" id="KW-0067">ATP-binding</keyword>
<evidence type="ECO:0000259" key="9">
    <source>
        <dbReference type="PROSITE" id="PS50893"/>
    </source>
</evidence>
<dbReference type="GO" id="GO:0042626">
    <property type="term" value="F:ATPase-coupled transmembrane transporter activity"/>
    <property type="evidence" value="ECO:0007669"/>
    <property type="project" value="TreeGrafter"/>
</dbReference>
<dbReference type="CDD" id="cd03244">
    <property type="entry name" value="ABCC_MRP_domain2"/>
    <property type="match status" value="1"/>
</dbReference>
<comment type="caution">
    <text evidence="10">The sequence shown here is derived from an EMBL/GenBank/DDBJ whole genome shotgun (WGS) entry which is preliminary data.</text>
</comment>
<dbReference type="InterPro" id="IPR003593">
    <property type="entry name" value="AAA+_ATPase"/>
</dbReference>
<name>A0A9P7GCI1_9AGAR</name>
<keyword evidence="3 8" id="KW-0812">Transmembrane</keyword>
<keyword evidence="2" id="KW-0813">Transport</keyword>
<evidence type="ECO:0000313" key="11">
    <source>
        <dbReference type="Proteomes" id="UP000775547"/>
    </source>
</evidence>
<evidence type="ECO:0000256" key="8">
    <source>
        <dbReference type="SAM" id="Phobius"/>
    </source>
</evidence>
<dbReference type="FunFam" id="3.40.50.300:FF:000838">
    <property type="entry name" value="ABC multidrug transporter (Eurofung)"/>
    <property type="match status" value="1"/>
</dbReference>
<dbReference type="GO" id="GO:0016887">
    <property type="term" value="F:ATP hydrolysis activity"/>
    <property type="evidence" value="ECO:0007669"/>
    <property type="project" value="InterPro"/>
</dbReference>
<dbReference type="GO" id="GO:0016020">
    <property type="term" value="C:membrane"/>
    <property type="evidence" value="ECO:0007669"/>
    <property type="project" value="UniProtKB-SubCell"/>
</dbReference>
<comment type="subcellular location">
    <subcellularLocation>
        <location evidence="1">Membrane</location>
        <topology evidence="1">Multi-pass membrane protein</topology>
    </subcellularLocation>
</comment>
<evidence type="ECO:0000256" key="4">
    <source>
        <dbReference type="ARBA" id="ARBA00022741"/>
    </source>
</evidence>
<reference evidence="10" key="1">
    <citation type="submission" date="2020-07" db="EMBL/GenBank/DDBJ databases">
        <authorList>
            <person name="Nieuwenhuis M."/>
            <person name="Van De Peppel L.J.J."/>
        </authorList>
    </citation>
    <scope>NUCLEOTIDE SEQUENCE</scope>
    <source>
        <strain evidence="10">AP01</strain>
        <tissue evidence="10">Mycelium</tissue>
    </source>
</reference>
<dbReference type="EMBL" id="JABCKV010000061">
    <property type="protein sequence ID" value="KAG5644692.1"/>
    <property type="molecule type" value="Genomic_DNA"/>
</dbReference>
<evidence type="ECO:0000256" key="1">
    <source>
        <dbReference type="ARBA" id="ARBA00004141"/>
    </source>
</evidence>
<dbReference type="Proteomes" id="UP000775547">
    <property type="component" value="Unassembled WGS sequence"/>
</dbReference>
<gene>
    <name evidence="10" type="ORF">DXG03_007915</name>
</gene>
<dbReference type="InterPro" id="IPR036640">
    <property type="entry name" value="ABC1_TM_sf"/>
</dbReference>
<dbReference type="Gene3D" id="1.20.1560.10">
    <property type="entry name" value="ABC transporter type 1, transmembrane domain"/>
    <property type="match status" value="1"/>
</dbReference>
<keyword evidence="6 8" id="KW-1133">Transmembrane helix</keyword>
<evidence type="ECO:0000313" key="10">
    <source>
        <dbReference type="EMBL" id="KAG5644692.1"/>
    </source>
</evidence>
<dbReference type="PANTHER" id="PTHR24223:SF356">
    <property type="entry name" value="ATP-BINDING CASSETTE TRANSPORTER ABC4"/>
    <property type="match status" value="1"/>
</dbReference>
<accession>A0A9P7GCI1</accession>
<dbReference type="InterPro" id="IPR003439">
    <property type="entry name" value="ABC_transporter-like_ATP-bd"/>
</dbReference>
<organism evidence="10 11">
    <name type="scientific">Asterophora parasitica</name>
    <dbReference type="NCBI Taxonomy" id="117018"/>
    <lineage>
        <taxon>Eukaryota</taxon>
        <taxon>Fungi</taxon>
        <taxon>Dikarya</taxon>
        <taxon>Basidiomycota</taxon>
        <taxon>Agaricomycotina</taxon>
        <taxon>Agaricomycetes</taxon>
        <taxon>Agaricomycetidae</taxon>
        <taxon>Agaricales</taxon>
        <taxon>Tricholomatineae</taxon>
        <taxon>Lyophyllaceae</taxon>
        <taxon>Asterophora</taxon>
    </lineage>
</organism>
<keyword evidence="11" id="KW-1185">Reference proteome</keyword>
<sequence length="427" mass="45452">MDLKQANAVDSVIPDLVSNLFAIVATLIVHFGAIILLAPRVGIFGLAIFAYGAFIGNVYMKAQMSVKRELSKAKAPVLAHFGASIEGLMNGKAASVPSPQPPLKCSDAGNSLERILQYLVIEQEPKSSAKGKPPAHWPSSGALRVENLSASYSSDGPSVLHDLSFAVNPGERIGVVGRTGSGKSSLTLALLRLIPTEGKVWYDGLDTGSLNLENLREGVTIIPQVPELLSGTLRRNLDPFDQFGALRPSRAIVLLNHFVFSPHIDDATLNAALRDAGLFALQSSEDESRLTLDSGVARGGSNLSVGQRQIVALARAMVRQSKLLILDEATSAIDYKTDAIIQESLRTQLPKDVTVITVAHRLQTVMDADRIMVLDAGCIAEFDSPRALLATDANTNVEQGYFRALVDESADREALYAAAGVGAASSS</sequence>
<dbReference type="Gene3D" id="3.40.50.300">
    <property type="entry name" value="P-loop containing nucleotide triphosphate hydrolases"/>
    <property type="match status" value="1"/>
</dbReference>
<proteinExistence type="predicted"/>
<dbReference type="InterPro" id="IPR050173">
    <property type="entry name" value="ABC_transporter_C-like"/>
</dbReference>
<feature type="transmembrane region" description="Helical" evidence="8">
    <location>
        <begin position="41"/>
        <end position="60"/>
    </location>
</feature>
<keyword evidence="4" id="KW-0547">Nucleotide-binding</keyword>